<gene>
    <name evidence="2" type="ORF">VKT23_016902</name>
</gene>
<organism evidence="2 3">
    <name type="scientific">Marasmiellus scandens</name>
    <dbReference type="NCBI Taxonomy" id="2682957"/>
    <lineage>
        <taxon>Eukaryota</taxon>
        <taxon>Fungi</taxon>
        <taxon>Dikarya</taxon>
        <taxon>Basidiomycota</taxon>
        <taxon>Agaricomycotina</taxon>
        <taxon>Agaricomycetes</taxon>
        <taxon>Agaricomycetidae</taxon>
        <taxon>Agaricales</taxon>
        <taxon>Marasmiineae</taxon>
        <taxon>Omphalotaceae</taxon>
        <taxon>Marasmiellus</taxon>
    </lineage>
</organism>
<comment type="caution">
    <text evidence="2">The sequence shown here is derived from an EMBL/GenBank/DDBJ whole genome shotgun (WGS) entry which is preliminary data.</text>
</comment>
<keyword evidence="3" id="KW-1185">Reference proteome</keyword>
<reference evidence="2 3" key="1">
    <citation type="submission" date="2024-01" db="EMBL/GenBank/DDBJ databases">
        <title>A draft genome for the cacao thread blight pathogen Marasmiellus scandens.</title>
        <authorList>
            <person name="Baruah I.K."/>
            <person name="Leung J."/>
            <person name="Bukari Y."/>
            <person name="Amoako-Attah I."/>
            <person name="Meinhardt L.W."/>
            <person name="Bailey B.A."/>
            <person name="Cohen S.P."/>
        </authorList>
    </citation>
    <scope>NUCLEOTIDE SEQUENCE [LARGE SCALE GENOMIC DNA]</scope>
    <source>
        <strain evidence="2 3">GH-19</strain>
    </source>
</reference>
<sequence>MVAFLFDSSPNAEPIADSSPGSGGPTATLILFAVSSPSFGSRIIFPSSALDPGAVPGLYASCFTVFHAQHWPSVRIPSVSESFTAERLPWHWKKYFP</sequence>
<evidence type="ECO:0000313" key="3">
    <source>
        <dbReference type="Proteomes" id="UP001498398"/>
    </source>
</evidence>
<feature type="region of interest" description="Disordered" evidence="1">
    <location>
        <begin position="1"/>
        <end position="22"/>
    </location>
</feature>
<dbReference type="Proteomes" id="UP001498398">
    <property type="component" value="Unassembled WGS sequence"/>
</dbReference>
<proteinExistence type="predicted"/>
<accession>A0ABR1IVZ8</accession>
<dbReference type="EMBL" id="JBANRG010000066">
    <property type="protein sequence ID" value="KAK7440824.1"/>
    <property type="molecule type" value="Genomic_DNA"/>
</dbReference>
<protein>
    <submittedName>
        <fullName evidence="2">Uncharacterized protein</fullName>
    </submittedName>
</protein>
<evidence type="ECO:0000313" key="2">
    <source>
        <dbReference type="EMBL" id="KAK7440824.1"/>
    </source>
</evidence>
<evidence type="ECO:0000256" key="1">
    <source>
        <dbReference type="SAM" id="MobiDB-lite"/>
    </source>
</evidence>
<name>A0ABR1IVZ8_9AGAR</name>